<dbReference type="AlphaFoldDB" id="A0A443HZA9"/>
<comment type="caution">
    <text evidence="4">The sequence shown here is derived from an EMBL/GenBank/DDBJ whole genome shotgun (WGS) entry which is preliminary data.</text>
</comment>
<dbReference type="PROSITE" id="PS50088">
    <property type="entry name" value="ANK_REPEAT"/>
    <property type="match status" value="4"/>
</dbReference>
<feature type="repeat" description="ANK" evidence="3">
    <location>
        <begin position="45"/>
        <end position="77"/>
    </location>
</feature>
<feature type="repeat" description="ANK" evidence="3">
    <location>
        <begin position="265"/>
        <end position="297"/>
    </location>
</feature>
<dbReference type="SMART" id="SM00248">
    <property type="entry name" value="ANK"/>
    <property type="match status" value="8"/>
</dbReference>
<evidence type="ECO:0000313" key="5">
    <source>
        <dbReference type="Proteomes" id="UP000283841"/>
    </source>
</evidence>
<dbReference type="PANTHER" id="PTHR24198:SF165">
    <property type="entry name" value="ANKYRIN REPEAT-CONTAINING PROTEIN-RELATED"/>
    <property type="match status" value="1"/>
</dbReference>
<dbReference type="SUPFAM" id="SSF48403">
    <property type="entry name" value="Ankyrin repeat"/>
    <property type="match status" value="1"/>
</dbReference>
<dbReference type="RefSeq" id="XP_028486822.1">
    <property type="nucleotide sequence ID" value="XM_028632762.1"/>
</dbReference>
<evidence type="ECO:0000313" key="4">
    <source>
        <dbReference type="EMBL" id="RWQ97177.1"/>
    </source>
</evidence>
<dbReference type="STRING" id="264951.A0A443HZA9"/>
<dbReference type="PANTHER" id="PTHR24198">
    <property type="entry name" value="ANKYRIN REPEAT AND PROTEIN KINASE DOMAIN-CONTAINING PROTEIN"/>
    <property type="match status" value="1"/>
</dbReference>
<dbReference type="PRINTS" id="PR01415">
    <property type="entry name" value="ANKYRIN"/>
</dbReference>
<evidence type="ECO:0000256" key="1">
    <source>
        <dbReference type="ARBA" id="ARBA00022737"/>
    </source>
</evidence>
<accession>A0A443HZA9</accession>
<dbReference type="PROSITE" id="PS50297">
    <property type="entry name" value="ANK_REP_REGION"/>
    <property type="match status" value="3"/>
</dbReference>
<dbReference type="EMBL" id="RCNU01000003">
    <property type="protein sequence ID" value="RWQ97177.1"/>
    <property type="molecule type" value="Genomic_DNA"/>
</dbReference>
<dbReference type="VEuPathDB" id="FungiDB:C8Q69DRAFT_506043"/>
<keyword evidence="5" id="KW-1185">Reference proteome</keyword>
<dbReference type="Proteomes" id="UP000283841">
    <property type="component" value="Unassembled WGS sequence"/>
</dbReference>
<dbReference type="Pfam" id="PF12796">
    <property type="entry name" value="Ank_2"/>
    <property type="match status" value="2"/>
</dbReference>
<reference evidence="4 5" key="1">
    <citation type="journal article" date="2018" name="Front. Microbiol.">
        <title>Genomic and genetic insights into a cosmopolitan fungus, Paecilomyces variotii (Eurotiales).</title>
        <authorList>
            <person name="Urquhart A.S."/>
            <person name="Mondo S.J."/>
            <person name="Makela M.R."/>
            <person name="Hane J.K."/>
            <person name="Wiebenga A."/>
            <person name="He G."/>
            <person name="Mihaltcheva S."/>
            <person name="Pangilinan J."/>
            <person name="Lipzen A."/>
            <person name="Barry K."/>
            <person name="de Vries R.P."/>
            <person name="Grigoriev I.V."/>
            <person name="Idnurm A."/>
        </authorList>
    </citation>
    <scope>NUCLEOTIDE SEQUENCE [LARGE SCALE GENOMIC DNA]</scope>
    <source>
        <strain evidence="4 5">CBS 101075</strain>
    </source>
</reference>
<dbReference type="InterPro" id="IPR036770">
    <property type="entry name" value="Ankyrin_rpt-contain_sf"/>
</dbReference>
<protein>
    <submittedName>
        <fullName evidence="4">Ankyrin repeat-containing domain protein</fullName>
    </submittedName>
</protein>
<dbReference type="GeneID" id="39602039"/>
<evidence type="ECO:0000256" key="2">
    <source>
        <dbReference type="ARBA" id="ARBA00023043"/>
    </source>
</evidence>
<proteinExistence type="predicted"/>
<name>A0A443HZA9_BYSSP</name>
<evidence type="ECO:0000256" key="3">
    <source>
        <dbReference type="PROSITE-ProRule" id="PRU00023"/>
    </source>
</evidence>
<sequence length="360" mass="38495">MSKGFCARTKRTPLLRASFQYGSEGLVQLLLNYGADVNGKPHPSGGRTALQAATEYGRKSVVKTLWTFGAKIKAERASKDGISAVEAAASISDQEILQLFRDKEPEIISSDPIAKSRVIMLALKSGRCDVPFLELLLKAGAAVERIPPSPSEISVLQSAALPNHRWETNHPLCLTGHSIRGRSVTALQTAVCKRDIDVVQLLLENDADINAPAAKNGRRTALQVAVSKNHLAMTKLLAASSGFAQLTEFLLSHGADVNAPAAHFGGVTALQGAALQGNVRIIMVLLQAGADINGAPAIEQERNAIEGAAENGRLDTLHLLLIYHPNTEEFEVKKKRAAELALANGHLAIGRFLLAYRKSG</sequence>
<feature type="repeat" description="ANK" evidence="3">
    <location>
        <begin position="9"/>
        <end position="42"/>
    </location>
</feature>
<organism evidence="4 5">
    <name type="scientific">Byssochlamys spectabilis</name>
    <name type="common">Paecilomyces variotii</name>
    <dbReference type="NCBI Taxonomy" id="264951"/>
    <lineage>
        <taxon>Eukaryota</taxon>
        <taxon>Fungi</taxon>
        <taxon>Dikarya</taxon>
        <taxon>Ascomycota</taxon>
        <taxon>Pezizomycotina</taxon>
        <taxon>Eurotiomycetes</taxon>
        <taxon>Eurotiomycetidae</taxon>
        <taxon>Eurotiales</taxon>
        <taxon>Thermoascaceae</taxon>
        <taxon>Paecilomyces</taxon>
    </lineage>
</organism>
<dbReference type="Gene3D" id="1.25.40.20">
    <property type="entry name" value="Ankyrin repeat-containing domain"/>
    <property type="match status" value="3"/>
</dbReference>
<gene>
    <name evidence="4" type="ORF">C8Q69DRAFT_506043</name>
</gene>
<keyword evidence="1" id="KW-0677">Repeat</keyword>
<dbReference type="InterPro" id="IPR002110">
    <property type="entry name" value="Ankyrin_rpt"/>
</dbReference>
<dbReference type="Pfam" id="PF00023">
    <property type="entry name" value="Ank"/>
    <property type="match status" value="1"/>
</dbReference>
<keyword evidence="2 3" id="KW-0040">ANK repeat</keyword>
<feature type="repeat" description="ANK" evidence="3">
    <location>
        <begin position="182"/>
        <end position="214"/>
    </location>
</feature>